<feature type="coiled-coil region" evidence="1">
    <location>
        <begin position="115"/>
        <end position="142"/>
    </location>
</feature>
<keyword evidence="3" id="KW-1185">Reference proteome</keyword>
<sequence length="151" mass="17410">MLGKEQITEIREAMEAGRCALGSLEIAQESLKSAGNWGIFDMLGGGFFSTMVKHSKIEDSQSALDEAKYHLGRLRDELRDIEVPLDLRMDVNEFLTFADFFFDGLVADWMVQSRITDAREQVDDAMQKVQMIMDDLKRWEQNLLLEDRRND</sequence>
<gene>
    <name evidence="2" type="ORF">NQ502_17775</name>
</gene>
<dbReference type="Proteomes" id="UP001060164">
    <property type="component" value="Chromosome"/>
</dbReference>
<keyword evidence="1" id="KW-0175">Coiled coil</keyword>
<dbReference type="EMBL" id="CP102290">
    <property type="protein sequence ID" value="UWP59192.1"/>
    <property type="molecule type" value="Genomic_DNA"/>
</dbReference>
<dbReference type="RefSeq" id="WP_028528853.1">
    <property type="nucleotide sequence ID" value="NZ_CABLBR010000016.1"/>
</dbReference>
<evidence type="ECO:0000313" key="3">
    <source>
        <dbReference type="Proteomes" id="UP001060164"/>
    </source>
</evidence>
<protein>
    <submittedName>
        <fullName evidence="2">Uncharacterized protein</fullName>
    </submittedName>
</protein>
<organism evidence="2 3">
    <name type="scientific">Ruminococcus gauvreauii</name>
    <dbReference type="NCBI Taxonomy" id="438033"/>
    <lineage>
        <taxon>Bacteria</taxon>
        <taxon>Bacillati</taxon>
        <taxon>Bacillota</taxon>
        <taxon>Clostridia</taxon>
        <taxon>Eubacteriales</taxon>
        <taxon>Oscillospiraceae</taxon>
        <taxon>Ruminococcus</taxon>
    </lineage>
</organism>
<name>A0ABY5VFN8_9FIRM</name>
<evidence type="ECO:0000313" key="2">
    <source>
        <dbReference type="EMBL" id="UWP59192.1"/>
    </source>
</evidence>
<evidence type="ECO:0000256" key="1">
    <source>
        <dbReference type="SAM" id="Coils"/>
    </source>
</evidence>
<reference evidence="2" key="1">
    <citation type="journal article" date="2022" name="Cell">
        <title>Design, construction, and in vivo augmentation of a complex gut microbiome.</title>
        <authorList>
            <person name="Cheng A.G."/>
            <person name="Ho P.Y."/>
            <person name="Aranda-Diaz A."/>
            <person name="Jain S."/>
            <person name="Yu F.B."/>
            <person name="Meng X."/>
            <person name="Wang M."/>
            <person name="Iakiviak M."/>
            <person name="Nagashima K."/>
            <person name="Zhao A."/>
            <person name="Murugkar P."/>
            <person name="Patil A."/>
            <person name="Atabakhsh K."/>
            <person name="Weakley A."/>
            <person name="Yan J."/>
            <person name="Brumbaugh A.R."/>
            <person name="Higginbottom S."/>
            <person name="Dimas A."/>
            <person name="Shiver A.L."/>
            <person name="Deutschbauer A."/>
            <person name="Neff N."/>
            <person name="Sonnenburg J.L."/>
            <person name="Huang K.C."/>
            <person name="Fischbach M.A."/>
        </authorList>
    </citation>
    <scope>NUCLEOTIDE SEQUENCE</scope>
    <source>
        <strain evidence="2">DSM 19829</strain>
    </source>
</reference>
<proteinExistence type="predicted"/>
<accession>A0ABY5VFN8</accession>